<evidence type="ECO:0000313" key="1">
    <source>
        <dbReference type="EMBL" id="VYU09046.1"/>
    </source>
</evidence>
<proteinExistence type="predicted"/>
<dbReference type="RefSeq" id="WP_295827438.1">
    <property type="nucleotide sequence ID" value="NZ_CACRUX010000047.1"/>
</dbReference>
<sequence>MNVDKFKGKVVEKGFTLGTFCDAVDIPRVTLYRRLTKGGDDFTIGEVKKIVNSLELSNTEAIEIFL</sequence>
<dbReference type="EMBL" id="CACRUX010000047">
    <property type="protein sequence ID" value="VYU09046.1"/>
    <property type="molecule type" value="Genomic_DNA"/>
</dbReference>
<evidence type="ECO:0008006" key="2">
    <source>
        <dbReference type="Google" id="ProtNLM"/>
    </source>
</evidence>
<reference evidence="1" key="1">
    <citation type="submission" date="2019-11" db="EMBL/GenBank/DDBJ databases">
        <authorList>
            <person name="Feng L."/>
        </authorList>
    </citation>
    <scope>NUCLEOTIDE SEQUENCE</scope>
    <source>
        <strain evidence="1">VrattiLFYP33</strain>
    </source>
</reference>
<protein>
    <recommendedName>
        <fullName evidence="2">HTH cro/C1-type domain-containing protein</fullName>
    </recommendedName>
</protein>
<name>A0A6N3BW84_9FIRM</name>
<organism evidence="1">
    <name type="scientific">Veillonella ratti</name>
    <dbReference type="NCBI Taxonomy" id="103892"/>
    <lineage>
        <taxon>Bacteria</taxon>
        <taxon>Bacillati</taxon>
        <taxon>Bacillota</taxon>
        <taxon>Negativicutes</taxon>
        <taxon>Veillonellales</taxon>
        <taxon>Veillonellaceae</taxon>
        <taxon>Veillonella</taxon>
    </lineage>
</organism>
<accession>A0A6N3BW84</accession>
<gene>
    <name evidence="1" type="ORF">VRLFYP33_01219</name>
</gene>
<dbReference type="AlphaFoldDB" id="A0A6N3BW84"/>